<dbReference type="GO" id="GO:0007517">
    <property type="term" value="P:muscle organ development"/>
    <property type="evidence" value="ECO:0007669"/>
    <property type="project" value="UniProtKB-KW"/>
</dbReference>
<protein>
    <submittedName>
        <fullName evidence="10">Protein unc-45A</fullName>
    </submittedName>
</protein>
<accession>A0A8J6ADE1</accession>
<keyword evidence="11" id="KW-1185">Reference proteome</keyword>
<evidence type="ECO:0000256" key="5">
    <source>
        <dbReference type="ARBA" id="ARBA00022782"/>
    </source>
</evidence>
<dbReference type="Gene3D" id="1.25.40.10">
    <property type="entry name" value="Tetratricopeptide repeat domain"/>
    <property type="match status" value="1"/>
</dbReference>
<feature type="non-terminal residue" evidence="10">
    <location>
        <position position="1319"/>
    </location>
</feature>
<organism evidence="10 11">
    <name type="scientific">Galemys pyrenaicus</name>
    <name type="common">Iberian desman</name>
    <name type="synonym">Pyrenean desman</name>
    <dbReference type="NCBI Taxonomy" id="202257"/>
    <lineage>
        <taxon>Eukaryota</taxon>
        <taxon>Metazoa</taxon>
        <taxon>Chordata</taxon>
        <taxon>Craniata</taxon>
        <taxon>Vertebrata</taxon>
        <taxon>Euteleostomi</taxon>
        <taxon>Mammalia</taxon>
        <taxon>Eutheria</taxon>
        <taxon>Laurasiatheria</taxon>
        <taxon>Eulipotyphla</taxon>
        <taxon>Talpidae</taxon>
        <taxon>Galemys</taxon>
    </lineage>
</organism>
<dbReference type="InterPro" id="IPR011990">
    <property type="entry name" value="TPR-like_helical_dom_sf"/>
</dbReference>
<evidence type="ECO:0000256" key="1">
    <source>
        <dbReference type="ARBA" id="ARBA00004556"/>
    </source>
</evidence>
<dbReference type="OrthoDB" id="199930at2759"/>
<evidence type="ECO:0000256" key="4">
    <source>
        <dbReference type="ARBA" id="ARBA00022541"/>
    </source>
</evidence>
<evidence type="ECO:0000256" key="3">
    <source>
        <dbReference type="ARBA" id="ARBA00022490"/>
    </source>
</evidence>
<dbReference type="FunFam" id="1.25.10.10:FF:000087">
    <property type="entry name" value="Unc-45 myosin chaperone A"/>
    <property type="match status" value="1"/>
</dbReference>
<feature type="compositionally biased region" description="Low complexity" evidence="8">
    <location>
        <begin position="215"/>
        <end position="224"/>
    </location>
</feature>
<evidence type="ECO:0000259" key="9">
    <source>
        <dbReference type="Pfam" id="PF11701"/>
    </source>
</evidence>
<dbReference type="GO" id="GO:0048471">
    <property type="term" value="C:perinuclear region of cytoplasm"/>
    <property type="evidence" value="ECO:0007669"/>
    <property type="project" value="UniProtKB-SubCell"/>
</dbReference>
<proteinExistence type="predicted"/>
<dbReference type="FunFam" id="1.25.40.10:FF:000025">
    <property type="entry name" value="Unc-45 myosin chaperone B"/>
    <property type="match status" value="1"/>
</dbReference>
<sequence>ERTQCPCPSGPALRRPGLSRVGAVGSDCQLPAVCSRPRIEWAPGQACGGDPMGVQRSLGPPLTGLSVGLLALFSGVAPVQPADLAALAHHPHLCQTTRGADGRRHPGFFCPRLSDAREAAYCCRLRAAAGSCCTRDEFEALYGMNLSALPPPPIFRGPGPLLALGLYSLLLVALMTADLVHFCRGRGRGRGRGRSRSPGRGPGQRLDRRRHRPPARSSAARPLQVWAGGGAAAGRFRAGSHHPRPRDCACARRTPARDDRECRGDPRVRARPPCPAARPLSRGPGLCPRVPHASAAERLRQEGNELFRCGDYEGALSAYAQALGLGAPQDQAVLHRNLAACHLKLEDYDQAEKEASRAIEKDGGDVKALYRRSQALGKLGRLDQAVLDLQRCVSLEPKNKVFQEALRSIGGQIQEKVRYMSSTDAKVEQMFQILLDPQEKGTEKKQKASQNLVVLAREDAGAEKIFRSNGVQLLQRLLDTGEPDLMLAALRTLVGVCSEHQSRTVATLSVLGTRRVVSILGADSAAVSLAACRLLQVALDALKDGVRKGFRGTEGAVVVGELLGAAGAGGRCSDGLARGGPDRAGLGWAEALGQGAPTGVGSDGRLLADPARELKVLVSSLLELLTAAGVPGQGRDNALSLLIKAVPRKSPKDPDNSLTLWVIDQGLRKILEVGGSLQDPAGGLSVTANSRMSAAILLSKLFDDLKCDAERENFHRLCESHIRRSAKGLGAGEAASARGGRPSLLLPRGVDASPCGAGVGPSAPGCVTAPPVPRRSWFEGRGLAGKLQAIQTVSCLLQGPCEAGNRALELSGVMESVIALCASRQEEQQLVAVEALIHAAGKAKRASFITANGVSLLKDLYKRSEKDSIRIRALVGLCKLGSAGGTDFSMKQFAEGSTLKLAKQCRKWLCNDQIDAGTRRWAVEGLAYLTFDADVKEEFVEDAAALKALFQLSRSEERSVLFAVASALVNCTNSYDYEEPDPKMVELAKYAKQHVPELHPKDQPAFVRARVKKLLAAGVVSALTCMVKTESPVLTSSCRELLSRVFLALVEDVEERGTVVAQGGGKALLPLALEGTDVGQTKAAQALAKLTITSNPEMTFPGERIFEVVRPLVSLLHLNCSGLQNFEALMALTNLAGTSERLRQKILKEKAVPMIEGYMFEEHEMIRRAATECMSNLALSAEVQDLFEAPGNDRLKLLVLYSGEDDELLRRAAAGGLAVLTAARPSLCSRVPQVTTHWLEILQALMLSPSQELQHRGVVVVLNMVEASREVAGTLMQSEVLEILSVLAKGEDGPVARAATACLGRAVEYGLIKPRQDGQ</sequence>
<dbReference type="PANTHER" id="PTHR45994">
    <property type="entry name" value="FI21225P1"/>
    <property type="match status" value="1"/>
</dbReference>
<keyword evidence="6" id="KW-0143">Chaperone</keyword>
<dbReference type="GO" id="GO:0051879">
    <property type="term" value="F:Hsp90 protein binding"/>
    <property type="evidence" value="ECO:0007669"/>
    <property type="project" value="TreeGrafter"/>
</dbReference>
<feature type="compositionally biased region" description="Basic residues" evidence="8">
    <location>
        <begin position="187"/>
        <end position="197"/>
    </location>
</feature>
<reference evidence="10" key="1">
    <citation type="journal article" date="2021" name="Evol. Appl.">
        <title>The genome of the Pyrenean desman and the effects of bottlenecks and inbreeding on the genomic landscape of an endangered species.</title>
        <authorList>
            <person name="Escoda L."/>
            <person name="Castresana J."/>
        </authorList>
    </citation>
    <scope>NUCLEOTIDE SEQUENCE</scope>
    <source>
        <strain evidence="10">IBE-C5619</strain>
    </source>
</reference>
<evidence type="ECO:0000256" key="8">
    <source>
        <dbReference type="SAM" id="MobiDB-lite"/>
    </source>
</evidence>
<dbReference type="Pfam" id="PF13181">
    <property type="entry name" value="TPR_8"/>
    <property type="match status" value="1"/>
</dbReference>
<comment type="subcellular location">
    <subcellularLocation>
        <location evidence="1">Cytoplasm</location>
        <location evidence="1">Perinuclear region</location>
    </subcellularLocation>
</comment>
<keyword evidence="2" id="KW-0217">Developmental protein</keyword>
<dbReference type="SUPFAM" id="SSF48452">
    <property type="entry name" value="TPR-like"/>
    <property type="match status" value="1"/>
</dbReference>
<keyword evidence="7" id="KW-0802">TPR repeat</keyword>
<keyword evidence="5" id="KW-0221">Differentiation</keyword>
<dbReference type="Pfam" id="PF11701">
    <property type="entry name" value="UNC45-central"/>
    <property type="match status" value="1"/>
</dbReference>
<evidence type="ECO:0000256" key="2">
    <source>
        <dbReference type="ARBA" id="ARBA00022473"/>
    </source>
</evidence>
<dbReference type="Proteomes" id="UP000700334">
    <property type="component" value="Unassembled WGS sequence"/>
</dbReference>
<dbReference type="SUPFAM" id="SSF48371">
    <property type="entry name" value="ARM repeat"/>
    <property type="match status" value="2"/>
</dbReference>
<dbReference type="SMART" id="SM00028">
    <property type="entry name" value="TPR"/>
    <property type="match status" value="3"/>
</dbReference>
<feature type="repeat" description="TPR" evidence="7">
    <location>
        <begin position="366"/>
        <end position="399"/>
    </location>
</feature>
<feature type="domain" description="UNC-45/Cro1/She4 central" evidence="9">
    <location>
        <begin position="778"/>
        <end position="880"/>
    </location>
</feature>
<dbReference type="PANTHER" id="PTHR45994:SF3">
    <property type="entry name" value="PROTEIN UNC-45 HOMOLOG A"/>
    <property type="match status" value="1"/>
</dbReference>
<dbReference type="InterPro" id="IPR011989">
    <property type="entry name" value="ARM-like"/>
</dbReference>
<dbReference type="InterPro" id="IPR024660">
    <property type="entry name" value="UCS_central_dom"/>
</dbReference>
<dbReference type="InterPro" id="IPR016024">
    <property type="entry name" value="ARM-type_fold"/>
</dbReference>
<dbReference type="PROSITE" id="PS50005">
    <property type="entry name" value="TPR"/>
    <property type="match status" value="1"/>
</dbReference>
<dbReference type="InterPro" id="IPR019734">
    <property type="entry name" value="TPR_rpt"/>
</dbReference>
<comment type="caution">
    <text evidence="10">The sequence shown here is derived from an EMBL/GenBank/DDBJ whole genome shotgun (WGS) entry which is preliminary data.</text>
</comment>
<dbReference type="EMBL" id="JAGFMF010011680">
    <property type="protein sequence ID" value="KAG8516345.1"/>
    <property type="molecule type" value="Genomic_DNA"/>
</dbReference>
<evidence type="ECO:0000256" key="7">
    <source>
        <dbReference type="PROSITE-ProRule" id="PRU00339"/>
    </source>
</evidence>
<evidence type="ECO:0000313" key="11">
    <source>
        <dbReference type="Proteomes" id="UP000700334"/>
    </source>
</evidence>
<gene>
    <name evidence="10" type="ORF">J0S82_016079</name>
</gene>
<name>A0A8J6ADE1_GALPY</name>
<keyword evidence="3" id="KW-0963">Cytoplasm</keyword>
<keyword evidence="4" id="KW-0517">Myogenesis</keyword>
<dbReference type="Gene3D" id="1.25.10.10">
    <property type="entry name" value="Leucine-rich Repeat Variant"/>
    <property type="match status" value="3"/>
</dbReference>
<feature type="region of interest" description="Disordered" evidence="8">
    <location>
        <begin position="187"/>
        <end position="254"/>
    </location>
</feature>
<evidence type="ECO:0000256" key="6">
    <source>
        <dbReference type="ARBA" id="ARBA00023186"/>
    </source>
</evidence>
<dbReference type="GO" id="GO:0030154">
    <property type="term" value="P:cell differentiation"/>
    <property type="evidence" value="ECO:0007669"/>
    <property type="project" value="UniProtKB-KW"/>
</dbReference>
<evidence type="ECO:0000313" key="10">
    <source>
        <dbReference type="EMBL" id="KAG8516345.1"/>
    </source>
</evidence>
<feature type="compositionally biased region" description="Basic and acidic residues" evidence="8">
    <location>
        <begin position="245"/>
        <end position="254"/>
    </location>
</feature>